<evidence type="ECO:0000313" key="3">
    <source>
        <dbReference type="EMBL" id="MBD2705487.1"/>
    </source>
</evidence>
<dbReference type="SMART" id="SM00850">
    <property type="entry name" value="LytTR"/>
    <property type="match status" value="1"/>
</dbReference>
<dbReference type="PROSITE" id="PS50930">
    <property type="entry name" value="HTH_LYTTR"/>
    <property type="match status" value="1"/>
</dbReference>
<name>A0A927GAD2_9BACT</name>
<keyword evidence="4" id="KW-1185">Reference proteome</keyword>
<dbReference type="AlphaFoldDB" id="A0A927GAD2"/>
<organism evidence="3 4">
    <name type="scientific">Spirosoma profusum</name>
    <dbReference type="NCBI Taxonomy" id="2771354"/>
    <lineage>
        <taxon>Bacteria</taxon>
        <taxon>Pseudomonadati</taxon>
        <taxon>Bacteroidota</taxon>
        <taxon>Cytophagia</taxon>
        <taxon>Cytophagales</taxon>
        <taxon>Cytophagaceae</taxon>
        <taxon>Spirosoma</taxon>
    </lineage>
</organism>
<feature type="transmembrane region" description="Helical" evidence="1">
    <location>
        <begin position="66"/>
        <end position="89"/>
    </location>
</feature>
<comment type="caution">
    <text evidence="3">The sequence shown here is derived from an EMBL/GenBank/DDBJ whole genome shotgun (WGS) entry which is preliminary data.</text>
</comment>
<keyword evidence="1" id="KW-1133">Transmembrane helix</keyword>
<dbReference type="GO" id="GO:0003677">
    <property type="term" value="F:DNA binding"/>
    <property type="evidence" value="ECO:0007669"/>
    <property type="project" value="UniProtKB-KW"/>
</dbReference>
<protein>
    <submittedName>
        <fullName evidence="3">LytTR family transcriptional regulator DNA-binding domain-containing protein</fullName>
    </submittedName>
</protein>
<evidence type="ECO:0000256" key="1">
    <source>
        <dbReference type="SAM" id="Phobius"/>
    </source>
</evidence>
<accession>A0A927GAD2</accession>
<feature type="transmembrane region" description="Helical" evidence="1">
    <location>
        <begin position="95"/>
        <end position="116"/>
    </location>
</feature>
<evidence type="ECO:0000259" key="2">
    <source>
        <dbReference type="PROSITE" id="PS50930"/>
    </source>
</evidence>
<gene>
    <name evidence="3" type="ORF">IC229_33055</name>
</gene>
<sequence>MALTIVVATNDTPFSRRLFLPSFYTDILFAVVFTYLFGWYVRTLTTKLNQRFPSLEAKSARIWQQIIWGIVFPLAILLLLEMAYIQFALGISPNFFSLFGAELPLAATYMVVLNGLHYQTTATQSGATSEHISIPQKRPATTFLVTTGYKQKPIPVRDIAYFISTDKVVYLVTDQAEQYLVQEPLNKLIERVDPRLFFKMNRQMIAHRNSIECVEHTATRKLLVTLRPPIAMPMYVSKERVSLFLTWLNE</sequence>
<dbReference type="EMBL" id="JACWZY010000058">
    <property type="protein sequence ID" value="MBD2705487.1"/>
    <property type="molecule type" value="Genomic_DNA"/>
</dbReference>
<keyword evidence="1" id="KW-0812">Transmembrane</keyword>
<dbReference type="Pfam" id="PF04397">
    <property type="entry name" value="LytTR"/>
    <property type="match status" value="1"/>
</dbReference>
<dbReference type="Gene3D" id="2.40.50.1020">
    <property type="entry name" value="LytTr DNA-binding domain"/>
    <property type="match status" value="1"/>
</dbReference>
<feature type="transmembrane region" description="Helical" evidence="1">
    <location>
        <begin position="23"/>
        <end position="45"/>
    </location>
</feature>
<dbReference type="InterPro" id="IPR007492">
    <property type="entry name" value="LytTR_DNA-bd_dom"/>
</dbReference>
<keyword evidence="3" id="KW-0238">DNA-binding</keyword>
<proteinExistence type="predicted"/>
<dbReference type="Proteomes" id="UP000598820">
    <property type="component" value="Unassembled WGS sequence"/>
</dbReference>
<reference evidence="3" key="1">
    <citation type="submission" date="2020-09" db="EMBL/GenBank/DDBJ databases">
        <authorList>
            <person name="Kim M.K."/>
        </authorList>
    </citation>
    <scope>NUCLEOTIDE SEQUENCE</scope>
    <source>
        <strain evidence="3">BT702</strain>
    </source>
</reference>
<feature type="domain" description="HTH LytTR-type" evidence="2">
    <location>
        <begin position="143"/>
        <end position="212"/>
    </location>
</feature>
<keyword evidence="1" id="KW-0472">Membrane</keyword>
<evidence type="ECO:0000313" key="4">
    <source>
        <dbReference type="Proteomes" id="UP000598820"/>
    </source>
</evidence>
<dbReference type="RefSeq" id="WP_190892956.1">
    <property type="nucleotide sequence ID" value="NZ_JACWZY010000058.1"/>
</dbReference>